<keyword evidence="2" id="KW-1185">Reference proteome</keyword>
<evidence type="ECO:0000313" key="1">
    <source>
        <dbReference type="EMBL" id="GAW93547.1"/>
    </source>
</evidence>
<dbReference type="AlphaFoldDB" id="A0A1Z5HW25"/>
<organism evidence="1 2">
    <name type="scientific">Calderihabitans maritimus</name>
    <dbReference type="NCBI Taxonomy" id="1246530"/>
    <lineage>
        <taxon>Bacteria</taxon>
        <taxon>Bacillati</taxon>
        <taxon>Bacillota</taxon>
        <taxon>Clostridia</taxon>
        <taxon>Neomoorellales</taxon>
        <taxon>Calderihabitantaceae</taxon>
        <taxon>Calderihabitans</taxon>
    </lineage>
</organism>
<gene>
    <name evidence="1" type="ORF">KKC1_26780</name>
</gene>
<comment type="caution">
    <text evidence="1">The sequence shown here is derived from an EMBL/GenBank/DDBJ whole genome shotgun (WGS) entry which is preliminary data.</text>
</comment>
<accession>A0A1Z5HW25</accession>
<dbReference type="Proteomes" id="UP000197032">
    <property type="component" value="Unassembled WGS sequence"/>
</dbReference>
<evidence type="ECO:0000313" key="2">
    <source>
        <dbReference type="Proteomes" id="UP000197032"/>
    </source>
</evidence>
<protein>
    <submittedName>
        <fullName evidence="1">Uncharacterized protein</fullName>
    </submittedName>
</protein>
<dbReference type="EMBL" id="BDGJ01000161">
    <property type="protein sequence ID" value="GAW93547.1"/>
    <property type="molecule type" value="Genomic_DNA"/>
</dbReference>
<sequence>MLLERLLGRLPKHSMGRNAYEISRPKCYNSCIAPNPSE</sequence>
<proteinExistence type="predicted"/>
<reference evidence="2" key="1">
    <citation type="journal article" date="2017" name="Appl. Environ. Microbiol.">
        <title>Genomic analysis of Calderihabitans maritimus KKC1, a thermophilic hydrogenogenic carboxydotrophic bacterium isolated from marine sediment.</title>
        <authorList>
            <person name="Omae K."/>
            <person name="Yoneda Y."/>
            <person name="Fukuyama Y."/>
            <person name="Yoshida T."/>
            <person name="Sako Y."/>
        </authorList>
    </citation>
    <scope>NUCLEOTIDE SEQUENCE [LARGE SCALE GENOMIC DNA]</scope>
    <source>
        <strain evidence="2">KKC1</strain>
    </source>
</reference>
<name>A0A1Z5HW25_9FIRM</name>